<evidence type="ECO:0000313" key="5">
    <source>
        <dbReference type="EMBL" id="HIW10277.1"/>
    </source>
</evidence>
<dbReference type="PANTHER" id="PTHR35089">
    <property type="entry name" value="CHAPERONE PROTEIN SKP"/>
    <property type="match status" value="1"/>
</dbReference>
<dbReference type="EMBL" id="DXHL01000011">
    <property type="protein sequence ID" value="HIW10277.1"/>
    <property type="molecule type" value="Genomic_DNA"/>
</dbReference>
<dbReference type="PANTHER" id="PTHR35089:SF1">
    <property type="entry name" value="CHAPERONE PROTEIN SKP"/>
    <property type="match status" value="1"/>
</dbReference>
<sequence>MKNAKKFIWGIAAATCLMLATGTANAQKFGFINSQELLSSMPETDSAQAKVVELTKELEEQFTAMRNEFATKSQDLSTNLNTLSETVRKQKEKDLFDLQTRIEEFQQSAQQEIQNKQLETLKPVMEKAQAAIAKVAKEQGLTAVFDLAVGALAYYDEAQMVNMLPLVKQSLGIK</sequence>
<comment type="similarity">
    <text evidence="1">Belongs to the Skp family.</text>
</comment>
<dbReference type="GO" id="GO:0051082">
    <property type="term" value="F:unfolded protein binding"/>
    <property type="evidence" value="ECO:0007669"/>
    <property type="project" value="InterPro"/>
</dbReference>
<dbReference type="Gene3D" id="3.30.910.20">
    <property type="entry name" value="Skp domain"/>
    <property type="match status" value="1"/>
</dbReference>
<dbReference type="GO" id="GO:0050821">
    <property type="term" value="P:protein stabilization"/>
    <property type="evidence" value="ECO:0007669"/>
    <property type="project" value="TreeGrafter"/>
</dbReference>
<name>A0A9D1TXQ0_9BACT</name>
<feature type="signal peptide" evidence="4">
    <location>
        <begin position="1"/>
        <end position="26"/>
    </location>
</feature>
<keyword evidence="2 4" id="KW-0732">Signal</keyword>
<evidence type="ECO:0000256" key="1">
    <source>
        <dbReference type="ARBA" id="ARBA00009091"/>
    </source>
</evidence>
<dbReference type="SMART" id="SM00935">
    <property type="entry name" value="OmpH"/>
    <property type="match status" value="1"/>
</dbReference>
<dbReference type="Pfam" id="PF03938">
    <property type="entry name" value="OmpH"/>
    <property type="match status" value="1"/>
</dbReference>
<reference evidence="5" key="1">
    <citation type="journal article" date="2021" name="PeerJ">
        <title>Extensive microbial diversity within the chicken gut microbiome revealed by metagenomics and culture.</title>
        <authorList>
            <person name="Gilroy R."/>
            <person name="Ravi A."/>
            <person name="Getino M."/>
            <person name="Pursley I."/>
            <person name="Horton D.L."/>
            <person name="Alikhan N.F."/>
            <person name="Baker D."/>
            <person name="Gharbi K."/>
            <person name="Hall N."/>
            <person name="Watson M."/>
            <person name="Adriaenssens E.M."/>
            <person name="Foster-Nyarko E."/>
            <person name="Jarju S."/>
            <person name="Secka A."/>
            <person name="Antonio M."/>
            <person name="Oren A."/>
            <person name="Chaudhuri R.R."/>
            <person name="La Ragione R."/>
            <person name="Hildebrand F."/>
            <person name="Pallen M.J."/>
        </authorList>
    </citation>
    <scope>NUCLEOTIDE SEQUENCE</scope>
    <source>
        <strain evidence="5">ChiBcec15-1070</strain>
    </source>
</reference>
<comment type="caution">
    <text evidence="5">The sequence shown here is derived from an EMBL/GenBank/DDBJ whole genome shotgun (WGS) entry which is preliminary data.</text>
</comment>
<evidence type="ECO:0000256" key="2">
    <source>
        <dbReference type="ARBA" id="ARBA00022729"/>
    </source>
</evidence>
<dbReference type="AlphaFoldDB" id="A0A9D1TXQ0"/>
<dbReference type="Proteomes" id="UP000823926">
    <property type="component" value="Unassembled WGS sequence"/>
</dbReference>
<dbReference type="GO" id="GO:0005829">
    <property type="term" value="C:cytosol"/>
    <property type="evidence" value="ECO:0007669"/>
    <property type="project" value="TreeGrafter"/>
</dbReference>
<reference evidence="5" key="2">
    <citation type="submission" date="2021-04" db="EMBL/GenBank/DDBJ databases">
        <authorList>
            <person name="Gilroy R."/>
        </authorList>
    </citation>
    <scope>NUCLEOTIDE SEQUENCE</scope>
    <source>
        <strain evidence="5">ChiBcec15-1070</strain>
    </source>
</reference>
<evidence type="ECO:0000256" key="4">
    <source>
        <dbReference type="SAM" id="SignalP"/>
    </source>
</evidence>
<evidence type="ECO:0000313" key="6">
    <source>
        <dbReference type="Proteomes" id="UP000823926"/>
    </source>
</evidence>
<proteinExistence type="inferred from homology"/>
<feature type="chain" id="PRO_5039303414" evidence="4">
    <location>
        <begin position="27"/>
        <end position="174"/>
    </location>
</feature>
<organism evidence="5 6">
    <name type="scientific">Candidatus Rikenella faecigallinarum</name>
    <dbReference type="NCBI Taxonomy" id="2838745"/>
    <lineage>
        <taxon>Bacteria</taxon>
        <taxon>Pseudomonadati</taxon>
        <taxon>Bacteroidota</taxon>
        <taxon>Bacteroidia</taxon>
        <taxon>Bacteroidales</taxon>
        <taxon>Rikenellaceae</taxon>
        <taxon>Rikenella</taxon>
    </lineage>
</organism>
<dbReference type="InterPro" id="IPR024930">
    <property type="entry name" value="Skp_dom_sf"/>
</dbReference>
<dbReference type="InterPro" id="IPR005632">
    <property type="entry name" value="Chaperone_Skp"/>
</dbReference>
<accession>A0A9D1TXQ0</accession>
<evidence type="ECO:0000256" key="3">
    <source>
        <dbReference type="SAM" id="Coils"/>
    </source>
</evidence>
<feature type="coiled-coil region" evidence="3">
    <location>
        <begin position="73"/>
        <end position="108"/>
    </location>
</feature>
<keyword evidence="3" id="KW-0175">Coiled coil</keyword>
<gene>
    <name evidence="5" type="ORF">H9888_02135</name>
</gene>
<protein>
    <submittedName>
        <fullName evidence="5">OmpH family outer membrane protein</fullName>
    </submittedName>
</protein>
<dbReference type="SUPFAM" id="SSF111384">
    <property type="entry name" value="OmpH-like"/>
    <property type="match status" value="1"/>
</dbReference>